<name>A0A0R1YDZ4_9LACO</name>
<evidence type="ECO:0000313" key="2">
    <source>
        <dbReference type="EMBL" id="KRM40573.1"/>
    </source>
</evidence>
<dbReference type="RefSeq" id="WP_025080744.1">
    <property type="nucleotide sequence ID" value="NZ_AZGI01000014.1"/>
</dbReference>
<gene>
    <name evidence="2" type="ORF">FC39_GL000388</name>
</gene>
<dbReference type="PATRIC" id="fig|1423754.3.peg.402"/>
<dbReference type="Proteomes" id="UP000051223">
    <property type="component" value="Unassembled WGS sequence"/>
</dbReference>
<reference evidence="2 3" key="1">
    <citation type="journal article" date="2015" name="Genome Announc.">
        <title>Expanding the biotechnology potential of lactobacilli through comparative genomics of 213 strains and associated genera.</title>
        <authorList>
            <person name="Sun Z."/>
            <person name="Harris H.M."/>
            <person name="McCann A."/>
            <person name="Guo C."/>
            <person name="Argimon S."/>
            <person name="Zhang W."/>
            <person name="Yang X."/>
            <person name="Jeffery I.B."/>
            <person name="Cooney J.C."/>
            <person name="Kagawa T.F."/>
            <person name="Liu W."/>
            <person name="Song Y."/>
            <person name="Salvetti E."/>
            <person name="Wrobel A."/>
            <person name="Rasinkangas P."/>
            <person name="Parkhill J."/>
            <person name="Rea M.C."/>
            <person name="O'Sullivan O."/>
            <person name="Ritari J."/>
            <person name="Douillard F.P."/>
            <person name="Paul Ross R."/>
            <person name="Yang R."/>
            <person name="Briner A.E."/>
            <person name="Felis G.E."/>
            <person name="de Vos W.M."/>
            <person name="Barrangou R."/>
            <person name="Klaenhammer T.R."/>
            <person name="Caufield P.W."/>
            <person name="Cui Y."/>
            <person name="Zhang H."/>
            <person name="O'Toole P.W."/>
        </authorList>
    </citation>
    <scope>NUCLEOTIDE SEQUENCE [LARGE SCALE GENOMIC DNA]</scope>
    <source>
        <strain evidence="2 3">DSM 5661</strain>
    </source>
</reference>
<dbReference type="STRING" id="1423754.FC39_GL000388"/>
<feature type="compositionally biased region" description="Basic residues" evidence="1">
    <location>
        <begin position="171"/>
        <end position="198"/>
    </location>
</feature>
<feature type="region of interest" description="Disordered" evidence="1">
    <location>
        <begin position="159"/>
        <end position="198"/>
    </location>
</feature>
<dbReference type="AlphaFoldDB" id="A0A0R1YDZ4"/>
<comment type="caution">
    <text evidence="2">The sequence shown here is derived from an EMBL/GenBank/DDBJ whole genome shotgun (WGS) entry which is preliminary data.</text>
</comment>
<keyword evidence="3" id="KW-1185">Reference proteome</keyword>
<organism evidence="2 3">
    <name type="scientific">Lactobacillus hamsteri DSM 5661 = JCM 6256</name>
    <dbReference type="NCBI Taxonomy" id="1423754"/>
    <lineage>
        <taxon>Bacteria</taxon>
        <taxon>Bacillati</taxon>
        <taxon>Bacillota</taxon>
        <taxon>Bacilli</taxon>
        <taxon>Lactobacillales</taxon>
        <taxon>Lactobacillaceae</taxon>
        <taxon>Lactobacillus</taxon>
    </lineage>
</organism>
<proteinExistence type="predicted"/>
<evidence type="ECO:0000313" key="3">
    <source>
        <dbReference type="Proteomes" id="UP000051223"/>
    </source>
</evidence>
<sequence>MEITHLPILKKTLKPLQKQMPKLERIKKHKDEAKDARVKADVNGKSFVYYLADDHFEKLRRKKDKVLKIKEEKIAVYQAIKKDGKEFYYLGDVELKGNVLSLFVSAENIEPKRALVTTFEVDESEEPEVIEPSPVLASAEDETVPNLVGAQIVDPELLLKPTRKPENDSRRLHRYSRKALKKKKKTRKIGAKSRRRNR</sequence>
<evidence type="ECO:0000256" key="1">
    <source>
        <dbReference type="SAM" id="MobiDB-lite"/>
    </source>
</evidence>
<protein>
    <submittedName>
        <fullName evidence="2">Uncharacterized protein</fullName>
    </submittedName>
</protein>
<dbReference type="EMBL" id="AZGI01000014">
    <property type="protein sequence ID" value="KRM40573.1"/>
    <property type="molecule type" value="Genomic_DNA"/>
</dbReference>
<accession>A0A0R1YDZ4</accession>